<keyword evidence="2" id="KW-1185">Reference proteome</keyword>
<dbReference type="InterPro" id="IPR052517">
    <property type="entry name" value="GlcG_carb_metab_protein"/>
</dbReference>
<dbReference type="Pfam" id="PF03928">
    <property type="entry name" value="HbpS-like"/>
    <property type="match status" value="1"/>
</dbReference>
<evidence type="ECO:0000313" key="1">
    <source>
        <dbReference type="EMBL" id="SFT05468.1"/>
    </source>
</evidence>
<dbReference type="InterPro" id="IPR038084">
    <property type="entry name" value="PduO/GlcC-like_sf"/>
</dbReference>
<dbReference type="InterPro" id="IPR005624">
    <property type="entry name" value="PduO/GlcC-like"/>
</dbReference>
<organism evidence="1 2">
    <name type="scientific">Halostagnicola kamekurae</name>
    <dbReference type="NCBI Taxonomy" id="619731"/>
    <lineage>
        <taxon>Archaea</taxon>
        <taxon>Methanobacteriati</taxon>
        <taxon>Methanobacteriota</taxon>
        <taxon>Stenosarchaea group</taxon>
        <taxon>Halobacteria</taxon>
        <taxon>Halobacteriales</taxon>
        <taxon>Natrialbaceae</taxon>
        <taxon>Halostagnicola</taxon>
    </lineage>
</organism>
<dbReference type="Gene3D" id="3.30.450.150">
    <property type="entry name" value="Haem-degrading domain"/>
    <property type="match status" value="1"/>
</dbReference>
<name>A0A1I6UVH3_9EURY</name>
<dbReference type="PANTHER" id="PTHR34309">
    <property type="entry name" value="SLR1406 PROTEIN"/>
    <property type="match status" value="1"/>
</dbReference>
<sequence length="151" mass="16049">MDRITDYKHSKYTMVQSITLETAKEVINAAEDAAAAIDNPMVITVVNSEGNLVAQQRMNNAWLASVSISRNKAYTSAALDMPTHELAKATQPGESLWGLQTTDDNQLVVFGGGYPLVHDGEIVGAIGVSGGAVEQDRTVAEAGVDAFEGMH</sequence>
<protein>
    <submittedName>
        <fullName evidence="1">Uncharacterized conserved protein GlcG, DUF336 family</fullName>
    </submittedName>
</protein>
<gene>
    <name evidence="1" type="ORF">SAMN04488556_4125</name>
</gene>
<evidence type="ECO:0000313" key="2">
    <source>
        <dbReference type="Proteomes" id="UP000199199"/>
    </source>
</evidence>
<dbReference type="PANTHER" id="PTHR34309:SF1">
    <property type="entry name" value="PROTEIN GLCG"/>
    <property type="match status" value="1"/>
</dbReference>
<accession>A0A1I6UVH3</accession>
<reference evidence="2" key="1">
    <citation type="submission" date="2016-10" db="EMBL/GenBank/DDBJ databases">
        <authorList>
            <person name="Varghese N."/>
            <person name="Submissions S."/>
        </authorList>
    </citation>
    <scope>NUCLEOTIDE SEQUENCE [LARGE SCALE GENOMIC DNA]</scope>
    <source>
        <strain evidence="2">DSM 22427</strain>
    </source>
</reference>
<dbReference type="SUPFAM" id="SSF143744">
    <property type="entry name" value="GlcG-like"/>
    <property type="match status" value="1"/>
</dbReference>
<dbReference type="EMBL" id="FOZS01000007">
    <property type="protein sequence ID" value="SFT05468.1"/>
    <property type="molecule type" value="Genomic_DNA"/>
</dbReference>
<proteinExistence type="predicted"/>
<dbReference type="AlphaFoldDB" id="A0A1I6UVH3"/>
<dbReference type="Proteomes" id="UP000199199">
    <property type="component" value="Unassembled WGS sequence"/>
</dbReference>